<dbReference type="Proteomes" id="UP001150238">
    <property type="component" value="Unassembled WGS sequence"/>
</dbReference>
<dbReference type="Pfam" id="PF18759">
    <property type="entry name" value="Plavaka"/>
    <property type="match status" value="1"/>
</dbReference>
<evidence type="ECO:0000313" key="2">
    <source>
        <dbReference type="Proteomes" id="UP001150238"/>
    </source>
</evidence>
<sequence>DKAVEAAKLIHTNLWVDHCDEANLKPVQHPFWEDLPYTDIFRSITPDILHQMYQGVMKHLVQWITSIVGAAEIDARVRRLPPNHGIRQFQKGISTLSRVSGSEHKQMCTFLLALIIDIPHLTPQQSHNLSTATRSLLDFLYLACYPIHSDDSLDILEASLATFHEYRDVFAQLSVREHFNLPKLHFLCHYVRAIKLYGTTDNYNTETTERLHIDFTKDAFRSSNRKDEYPQMTRWLERREKIIHHTNYLTWRSTRSPSPAAASLDVGQRFDFPGAIRSLSDLKCTLTQQMAKTPTLRSVSLSKIEDTGSRGYGAVNFIPALKRFIAQFRHPDYEPWRQLEMAEFITFPFRNLPVWHRLKFRNEELYDKCTLDTVCAYPRRYNSRNEVIQHARFDTALIQVNGVEVNSDNYFKVGRVRVIFSLPEGKLHGLLPANMTPPKYLAYVEWFSRFPSRAESYTGLYRLKKQFNRDGTPAASILPLETIKHSVHLYPKWGGTVPAAWTSENVLDKCQTFLLSPFRDTHMYFNMG</sequence>
<comment type="caution">
    <text evidence="1">The sequence shown here is derived from an EMBL/GenBank/DDBJ whole genome shotgun (WGS) entry which is preliminary data.</text>
</comment>
<feature type="non-terminal residue" evidence="1">
    <location>
        <position position="1"/>
    </location>
</feature>
<accession>A0A9W9DI52</accession>
<protein>
    <submittedName>
        <fullName evidence="1">Uncharacterized protein</fullName>
    </submittedName>
</protein>
<gene>
    <name evidence="1" type="ORF">C8J55DRAFT_434866</name>
</gene>
<proteinExistence type="predicted"/>
<reference evidence="1" key="2">
    <citation type="journal article" date="2023" name="Proc. Natl. Acad. Sci. U.S.A.">
        <title>A global phylogenomic analysis of the shiitake genus Lentinula.</title>
        <authorList>
            <person name="Sierra-Patev S."/>
            <person name="Min B."/>
            <person name="Naranjo-Ortiz M."/>
            <person name="Looney B."/>
            <person name="Konkel Z."/>
            <person name="Slot J.C."/>
            <person name="Sakamoto Y."/>
            <person name="Steenwyk J.L."/>
            <person name="Rokas A."/>
            <person name="Carro J."/>
            <person name="Camarero S."/>
            <person name="Ferreira P."/>
            <person name="Molpeceres G."/>
            <person name="Ruiz-Duenas F.J."/>
            <person name="Serrano A."/>
            <person name="Henrissat B."/>
            <person name="Drula E."/>
            <person name="Hughes K.W."/>
            <person name="Mata J.L."/>
            <person name="Ishikawa N.K."/>
            <person name="Vargas-Isla R."/>
            <person name="Ushijima S."/>
            <person name="Smith C.A."/>
            <person name="Donoghue J."/>
            <person name="Ahrendt S."/>
            <person name="Andreopoulos W."/>
            <person name="He G."/>
            <person name="LaButti K."/>
            <person name="Lipzen A."/>
            <person name="Ng V."/>
            <person name="Riley R."/>
            <person name="Sandor L."/>
            <person name="Barry K."/>
            <person name="Martinez A.T."/>
            <person name="Xiao Y."/>
            <person name="Gibbons J.G."/>
            <person name="Terashima K."/>
            <person name="Grigoriev I.V."/>
            <person name="Hibbett D."/>
        </authorList>
    </citation>
    <scope>NUCLEOTIDE SEQUENCE</scope>
    <source>
        <strain evidence="1">Sp2 HRB7682 ss15</strain>
    </source>
</reference>
<dbReference type="EMBL" id="JANVFS010000028">
    <property type="protein sequence ID" value="KAJ4471754.1"/>
    <property type="molecule type" value="Genomic_DNA"/>
</dbReference>
<dbReference type="InterPro" id="IPR041078">
    <property type="entry name" value="Plavaka"/>
</dbReference>
<name>A0A9W9DI52_9AGAR</name>
<dbReference type="AlphaFoldDB" id="A0A9W9DI52"/>
<reference evidence="1" key="1">
    <citation type="submission" date="2022-08" db="EMBL/GenBank/DDBJ databases">
        <authorList>
            <consortium name="DOE Joint Genome Institute"/>
            <person name="Min B."/>
            <person name="Riley R."/>
            <person name="Sierra-Patev S."/>
            <person name="Naranjo-Ortiz M."/>
            <person name="Looney B."/>
            <person name="Konkel Z."/>
            <person name="Slot J.C."/>
            <person name="Sakamoto Y."/>
            <person name="Steenwyk J.L."/>
            <person name="Rokas A."/>
            <person name="Carro J."/>
            <person name="Camarero S."/>
            <person name="Ferreira P."/>
            <person name="Molpeceres G."/>
            <person name="Ruiz-Duenas F.J."/>
            <person name="Serrano A."/>
            <person name="Henrissat B."/>
            <person name="Drula E."/>
            <person name="Hughes K.W."/>
            <person name="Mata J.L."/>
            <person name="Ishikawa N.K."/>
            <person name="Vargas-Isla R."/>
            <person name="Ushijima S."/>
            <person name="Smith C.A."/>
            <person name="Ahrendt S."/>
            <person name="Andreopoulos W."/>
            <person name="He G."/>
            <person name="Labutti K."/>
            <person name="Lipzen A."/>
            <person name="Ng V."/>
            <person name="Sandor L."/>
            <person name="Barry K."/>
            <person name="Martinez A.T."/>
            <person name="Xiao Y."/>
            <person name="Gibbons J.G."/>
            <person name="Terashima K."/>
            <person name="Hibbett D.S."/>
            <person name="Grigoriev I.V."/>
        </authorList>
    </citation>
    <scope>NUCLEOTIDE SEQUENCE</scope>
    <source>
        <strain evidence="1">Sp2 HRB7682 ss15</strain>
    </source>
</reference>
<evidence type="ECO:0000313" key="1">
    <source>
        <dbReference type="EMBL" id="KAJ4471754.1"/>
    </source>
</evidence>
<organism evidence="1 2">
    <name type="scientific">Lentinula lateritia</name>
    <dbReference type="NCBI Taxonomy" id="40482"/>
    <lineage>
        <taxon>Eukaryota</taxon>
        <taxon>Fungi</taxon>
        <taxon>Dikarya</taxon>
        <taxon>Basidiomycota</taxon>
        <taxon>Agaricomycotina</taxon>
        <taxon>Agaricomycetes</taxon>
        <taxon>Agaricomycetidae</taxon>
        <taxon>Agaricales</taxon>
        <taxon>Marasmiineae</taxon>
        <taxon>Omphalotaceae</taxon>
        <taxon>Lentinula</taxon>
    </lineage>
</organism>